<dbReference type="PATRIC" id="fig|1122207.3.peg.1379"/>
<feature type="domain" description="BPL/LPL catalytic" evidence="1">
    <location>
        <begin position="33"/>
        <end position="235"/>
    </location>
</feature>
<dbReference type="EMBL" id="JAMB01000004">
    <property type="protein sequence ID" value="ETX11359.1"/>
    <property type="molecule type" value="Genomic_DNA"/>
</dbReference>
<dbReference type="InterPro" id="IPR004143">
    <property type="entry name" value="BPL_LPL_catalytic"/>
</dbReference>
<dbReference type="OrthoDB" id="7364083at2"/>
<evidence type="ECO:0000259" key="1">
    <source>
        <dbReference type="PROSITE" id="PS51733"/>
    </source>
</evidence>
<dbReference type="AlphaFoldDB" id="X7E5M5"/>
<accession>X7E5M5</accession>
<dbReference type="Proteomes" id="UP000054058">
    <property type="component" value="Unassembled WGS sequence"/>
</dbReference>
<dbReference type="SUPFAM" id="SSF55681">
    <property type="entry name" value="Class II aaRS and biotin synthetases"/>
    <property type="match status" value="1"/>
</dbReference>
<dbReference type="RefSeq" id="WP_036160408.1">
    <property type="nucleotide sequence ID" value="NZ_JAMB01000004.1"/>
</dbReference>
<evidence type="ECO:0000313" key="3">
    <source>
        <dbReference type="Proteomes" id="UP000054058"/>
    </source>
</evidence>
<keyword evidence="2" id="KW-0436">Ligase</keyword>
<reference evidence="2 3" key="1">
    <citation type="submission" date="2014-01" db="EMBL/GenBank/DDBJ databases">
        <title>Marinomonas ushuaiensis DSM 15871 Genome Sequencing.</title>
        <authorList>
            <person name="Lai Q."/>
            <person name="Shao Z.S."/>
        </authorList>
    </citation>
    <scope>NUCLEOTIDE SEQUENCE [LARGE SCALE GENOMIC DNA]</scope>
    <source>
        <strain evidence="2 3">DSM 15871</strain>
    </source>
</reference>
<dbReference type="Pfam" id="PF21948">
    <property type="entry name" value="LplA-B_cat"/>
    <property type="match status" value="1"/>
</dbReference>
<comment type="caution">
    <text evidence="2">The sequence shown here is derived from an EMBL/GenBank/DDBJ whole genome shotgun (WGS) entry which is preliminary data.</text>
</comment>
<keyword evidence="3" id="KW-1185">Reference proteome</keyword>
<name>X7E5M5_9GAMM</name>
<dbReference type="eggNOG" id="COG0095">
    <property type="taxonomic scope" value="Bacteria"/>
</dbReference>
<dbReference type="PROSITE" id="PS51733">
    <property type="entry name" value="BPL_LPL_CATALYTIC"/>
    <property type="match status" value="1"/>
</dbReference>
<protein>
    <submittedName>
        <fullName evidence="2">Lipoate-protein ligase A</fullName>
    </submittedName>
</protein>
<sequence>MKKNKYKVVRLTETTVSGAFEKEAELLSQVKSDDLQQALLLWQPRDNTVVLPASQKWQANPDLTTQLQDNGWLILPRRTGGAPVPQTSGVINLSHIYRADSSSSDLIKQGYINLCNVLTRFFKGFGLTAEVHATPHSYCDGDYNVNLGGKKIIGTAQRILTTKTQEKIILVQACILIDVIIDELIYPINLCYELNNNDERIKPEVHTCLAQHIEPLPPTEKLYEHLVQAFIDDQS</sequence>
<dbReference type="PANTHER" id="PTHR43679:SF2">
    <property type="entry name" value="OCTANOYL-[GCVH]:PROTEIN N-OCTANOYLTRANSFERASE"/>
    <property type="match status" value="1"/>
</dbReference>
<evidence type="ECO:0000313" key="2">
    <source>
        <dbReference type="EMBL" id="ETX11359.1"/>
    </source>
</evidence>
<dbReference type="InterPro" id="IPR050664">
    <property type="entry name" value="Octanoyltrans_LipM/LipL"/>
</dbReference>
<dbReference type="InterPro" id="IPR045864">
    <property type="entry name" value="aa-tRNA-synth_II/BPL/LPL"/>
</dbReference>
<organism evidence="2 3">
    <name type="scientific">Marinomonas ushuaiensis DSM 15871</name>
    <dbReference type="NCBI Taxonomy" id="1122207"/>
    <lineage>
        <taxon>Bacteria</taxon>
        <taxon>Pseudomonadati</taxon>
        <taxon>Pseudomonadota</taxon>
        <taxon>Gammaproteobacteria</taxon>
        <taxon>Oceanospirillales</taxon>
        <taxon>Oceanospirillaceae</taxon>
        <taxon>Marinomonas</taxon>
    </lineage>
</organism>
<gene>
    <name evidence="2" type="ORF">MUS1_11230</name>
</gene>
<dbReference type="STRING" id="1122207.MUS1_11230"/>
<proteinExistence type="predicted"/>
<dbReference type="PANTHER" id="PTHR43679">
    <property type="entry name" value="OCTANOYLTRANSFERASE LIPM-RELATED"/>
    <property type="match status" value="1"/>
</dbReference>
<dbReference type="Gene3D" id="3.30.930.10">
    <property type="entry name" value="Bira Bifunctional Protein, Domain 2"/>
    <property type="match status" value="1"/>
</dbReference>
<dbReference type="GO" id="GO:0016874">
    <property type="term" value="F:ligase activity"/>
    <property type="evidence" value="ECO:0007669"/>
    <property type="project" value="UniProtKB-KW"/>
</dbReference>